<dbReference type="Gene3D" id="2.40.170.20">
    <property type="entry name" value="TonB-dependent receptor, beta-barrel domain"/>
    <property type="match status" value="1"/>
</dbReference>
<dbReference type="Gene3D" id="2.60.40.1120">
    <property type="entry name" value="Carboxypeptidase-like, regulatory domain"/>
    <property type="match status" value="1"/>
</dbReference>
<dbReference type="InterPro" id="IPR037066">
    <property type="entry name" value="Plug_dom_sf"/>
</dbReference>
<dbReference type="Proteomes" id="UP001324380">
    <property type="component" value="Chromosome"/>
</dbReference>
<evidence type="ECO:0000313" key="13">
    <source>
        <dbReference type="EMBL" id="WPU95284.1"/>
    </source>
</evidence>
<accession>A0ABZ0TU19</accession>
<evidence type="ECO:0000256" key="10">
    <source>
        <dbReference type="SAM" id="SignalP"/>
    </source>
</evidence>
<dbReference type="Gene3D" id="2.170.130.10">
    <property type="entry name" value="TonB-dependent receptor, plug domain"/>
    <property type="match status" value="1"/>
</dbReference>
<keyword evidence="7 8" id="KW-0998">Cell outer membrane</keyword>
<keyword evidence="4 8" id="KW-0812">Transmembrane</keyword>
<dbReference type="RefSeq" id="WP_321564396.1">
    <property type="nucleotide sequence ID" value="NZ_CP139558.1"/>
</dbReference>
<feature type="domain" description="TonB-dependent receptor plug" evidence="12">
    <location>
        <begin position="223"/>
        <end position="348"/>
    </location>
</feature>
<keyword evidence="3 8" id="KW-1134">Transmembrane beta strand</keyword>
<dbReference type="Pfam" id="PF13715">
    <property type="entry name" value="CarbopepD_reg_2"/>
    <property type="match status" value="1"/>
</dbReference>
<evidence type="ECO:0000256" key="4">
    <source>
        <dbReference type="ARBA" id="ARBA00022692"/>
    </source>
</evidence>
<dbReference type="InterPro" id="IPR000531">
    <property type="entry name" value="Beta-barrel_TonB"/>
</dbReference>
<evidence type="ECO:0000259" key="11">
    <source>
        <dbReference type="Pfam" id="PF00593"/>
    </source>
</evidence>
<evidence type="ECO:0000256" key="8">
    <source>
        <dbReference type="PROSITE-ProRule" id="PRU01360"/>
    </source>
</evidence>
<sequence length="1191" mass="128876">MRISVLQFMVVIMLSGVAFANPDYAQDILNKRLSINLKNVTLEDALNNIKNKVEVKFVYSSSIIPLKSKVSVNASQEKLSDILNKLLIKLDIDYSVNEHSGYIILKKNHEVASISEAKDSSNWIASIKDHIVTGKVTVKADGTTLPGVSISVKGTKAGTVTDMDGNYRITVPNNASVLVFTYISFDTQEVTVGESTVINMQLTQNSKTLSEVVVTAAGIKRDKSSLGYSVSTINADKLAQKSEPDPLRALTGKVAGVNIQSSGGVAGGGTNITIRGNSSLNGNNQPLFVVDGVPFDNSSFTNVGATSVGASGVTNRAFDLDPNNIQNMTVLKGAAAAALYGSRAANGAVIITTKSGKKQSRKGTEITYSTSYAFENVSGLPEYQDKYGQGTNNDYRQGVYASWGQPYVGVPSLLPTRTTVPAQLTRQFSSAVFPQFYESDGITPIQVPYKSYADQNVKNFFQTGSVYENAVNISSGSEKGNFTAGLSRTTNTGVVPNNEINRTSINIGGNIKLDNKFYASGSINYVTTRQKTPPIGGSTGSIMSALMYTPTSYDLTHYPYENPIDGTNVYDYTGVDNPYWSVKHSVSTSDVDRYYGNLVLGFDPLPWLNIQNTAGFNAYTDRRLNVRGKGSSSYPNGSITTDDIYRQELDNTLLVTVNKAINNNLTLKWILGNNINQRLTNRKAFYGDGMIVADLNTITNTSSITPVQLVNNRNILEQRFYAFFTDITLDYKNYASLNLVGRNDISSTLPPNNRSYFYGGANGSLIFTKALNIPDNILNFGKIRAGYTRVGNEASAYQTAEFYLVNSPLGSSSGTGSVGTPFTPAGGSTYNSVTLANLLTNDNLKPEFITELELGTELQFFDNRIGLDFTYYSKKSTSQIFEVTAAPSSGFTTQILNLGRATNKGIEVGLNFSPFRSSQGFNWDVSTVFTRNRNIINDLGGYQKFVYGGADGTSSVHIVGQPYGLINGTAYARDASGQILIDPNTGKPLISGSLQPIGNPNPDFILGITNTFNFKGFSLGVLFDWKKGGDIYSNTVGQMMARGVTKDTENREIVIVSPGVLGNASTLQPLLDANGKEIPNNVAISYEDYFFSGGLGPGGVNEGSIFDATVFRLREVSLSYQLPKNVLKGTPFGSATISVSGRNLWYYAPNFPKYTNFDPEVSSLGVGNSQGYDNLAVPTTKRFGINLRVSF</sequence>
<dbReference type="NCBIfam" id="TIGR04056">
    <property type="entry name" value="OMP_RagA_SusC"/>
    <property type="match status" value="1"/>
</dbReference>
<protein>
    <submittedName>
        <fullName evidence="13">SusC/RagA family TonB-linked outer membrane protein</fullName>
    </submittedName>
</protein>
<evidence type="ECO:0000256" key="9">
    <source>
        <dbReference type="RuleBase" id="RU003357"/>
    </source>
</evidence>
<dbReference type="PANTHER" id="PTHR30069">
    <property type="entry name" value="TONB-DEPENDENT OUTER MEMBRANE RECEPTOR"/>
    <property type="match status" value="1"/>
</dbReference>
<dbReference type="PROSITE" id="PS52016">
    <property type="entry name" value="TONB_DEPENDENT_REC_3"/>
    <property type="match status" value="1"/>
</dbReference>
<comment type="subcellular location">
    <subcellularLocation>
        <location evidence="1 8">Cell outer membrane</location>
        <topology evidence="1 8">Multi-pass membrane protein</topology>
    </subcellularLocation>
</comment>
<evidence type="ECO:0000259" key="12">
    <source>
        <dbReference type="Pfam" id="PF07715"/>
    </source>
</evidence>
<evidence type="ECO:0000256" key="1">
    <source>
        <dbReference type="ARBA" id="ARBA00004571"/>
    </source>
</evidence>
<evidence type="ECO:0000256" key="5">
    <source>
        <dbReference type="ARBA" id="ARBA00023077"/>
    </source>
</evidence>
<evidence type="ECO:0000313" key="14">
    <source>
        <dbReference type="Proteomes" id="UP001324380"/>
    </source>
</evidence>
<keyword evidence="5 9" id="KW-0798">TonB box</keyword>
<gene>
    <name evidence="13" type="ORF">SNE25_07075</name>
</gene>
<dbReference type="Pfam" id="PF00593">
    <property type="entry name" value="TonB_dep_Rec_b-barrel"/>
    <property type="match status" value="1"/>
</dbReference>
<dbReference type="Pfam" id="PF07715">
    <property type="entry name" value="Plug"/>
    <property type="match status" value="1"/>
</dbReference>
<keyword evidence="2 8" id="KW-0813">Transport</keyword>
<dbReference type="SUPFAM" id="SSF56935">
    <property type="entry name" value="Porins"/>
    <property type="match status" value="1"/>
</dbReference>
<evidence type="ECO:0000256" key="7">
    <source>
        <dbReference type="ARBA" id="ARBA00023237"/>
    </source>
</evidence>
<keyword evidence="14" id="KW-1185">Reference proteome</keyword>
<feature type="domain" description="TonB-dependent receptor-like beta-barrel" evidence="11">
    <location>
        <begin position="549"/>
        <end position="934"/>
    </location>
</feature>
<evidence type="ECO:0000256" key="2">
    <source>
        <dbReference type="ARBA" id="ARBA00022448"/>
    </source>
</evidence>
<organism evidence="13 14">
    <name type="scientific">Mucilaginibacter sabulilitoris</name>
    <dbReference type="NCBI Taxonomy" id="1173583"/>
    <lineage>
        <taxon>Bacteria</taxon>
        <taxon>Pseudomonadati</taxon>
        <taxon>Bacteroidota</taxon>
        <taxon>Sphingobacteriia</taxon>
        <taxon>Sphingobacteriales</taxon>
        <taxon>Sphingobacteriaceae</taxon>
        <taxon>Mucilaginibacter</taxon>
    </lineage>
</organism>
<keyword evidence="10" id="KW-0732">Signal</keyword>
<dbReference type="InterPro" id="IPR023996">
    <property type="entry name" value="TonB-dep_OMP_SusC/RagA"/>
</dbReference>
<dbReference type="InterPro" id="IPR039426">
    <property type="entry name" value="TonB-dep_rcpt-like"/>
</dbReference>
<dbReference type="InterPro" id="IPR023997">
    <property type="entry name" value="TonB-dep_OMP_SusC/RagA_CS"/>
</dbReference>
<comment type="similarity">
    <text evidence="8 9">Belongs to the TonB-dependent receptor family.</text>
</comment>
<keyword evidence="6 8" id="KW-0472">Membrane</keyword>
<dbReference type="InterPro" id="IPR012910">
    <property type="entry name" value="Plug_dom"/>
</dbReference>
<feature type="chain" id="PRO_5047471222" evidence="10">
    <location>
        <begin position="21"/>
        <end position="1191"/>
    </location>
</feature>
<dbReference type="InterPro" id="IPR036942">
    <property type="entry name" value="Beta-barrel_TonB_sf"/>
</dbReference>
<dbReference type="SUPFAM" id="SSF49464">
    <property type="entry name" value="Carboxypeptidase regulatory domain-like"/>
    <property type="match status" value="1"/>
</dbReference>
<dbReference type="InterPro" id="IPR008969">
    <property type="entry name" value="CarboxyPept-like_regulatory"/>
</dbReference>
<evidence type="ECO:0000256" key="3">
    <source>
        <dbReference type="ARBA" id="ARBA00022452"/>
    </source>
</evidence>
<name>A0ABZ0TU19_9SPHI</name>
<dbReference type="NCBIfam" id="TIGR04057">
    <property type="entry name" value="SusC_RagA_signa"/>
    <property type="match status" value="1"/>
</dbReference>
<feature type="signal peptide" evidence="10">
    <location>
        <begin position="1"/>
        <end position="20"/>
    </location>
</feature>
<proteinExistence type="inferred from homology"/>
<reference evidence="13 14" key="1">
    <citation type="submission" date="2023-11" db="EMBL/GenBank/DDBJ databases">
        <title>Analysis of the Genomes of Mucilaginibacter gossypii cycad 4 and M. sabulilitoris SNA2: microbes with the potential for plant growth promotion.</title>
        <authorList>
            <person name="Hirsch A.M."/>
            <person name="Humm E."/>
            <person name="Rubbi M."/>
            <person name="Del Vecchio G."/>
            <person name="Ha S.M."/>
            <person name="Pellegrini M."/>
            <person name="Gunsalus R.P."/>
        </authorList>
    </citation>
    <scope>NUCLEOTIDE SEQUENCE [LARGE SCALE GENOMIC DNA]</scope>
    <source>
        <strain evidence="13 14">SNA2</strain>
    </source>
</reference>
<dbReference type="EMBL" id="CP139558">
    <property type="protein sequence ID" value="WPU95284.1"/>
    <property type="molecule type" value="Genomic_DNA"/>
</dbReference>
<evidence type="ECO:0000256" key="6">
    <source>
        <dbReference type="ARBA" id="ARBA00023136"/>
    </source>
</evidence>
<dbReference type="PANTHER" id="PTHR30069:SF50">
    <property type="entry name" value="TONB-DEPENDENT RECEPTOR HI_1217-RELATED"/>
    <property type="match status" value="1"/>
</dbReference>